<evidence type="ECO:0000256" key="11">
    <source>
        <dbReference type="ARBA" id="ARBA00023136"/>
    </source>
</evidence>
<dbReference type="GO" id="GO:0016197">
    <property type="term" value="P:endosomal transport"/>
    <property type="evidence" value="ECO:0007669"/>
    <property type="project" value="Ensembl"/>
</dbReference>
<feature type="region of interest" description="Disordered" evidence="14">
    <location>
        <begin position="74"/>
        <end position="107"/>
    </location>
</feature>
<dbReference type="InterPro" id="IPR027417">
    <property type="entry name" value="P-loop_NTPase"/>
</dbReference>
<dbReference type="GO" id="GO:0005774">
    <property type="term" value="C:vacuolar membrane"/>
    <property type="evidence" value="ECO:0007669"/>
    <property type="project" value="Ensembl"/>
</dbReference>
<dbReference type="GO" id="GO:0061738">
    <property type="term" value="P:late endosomal microautophagy"/>
    <property type="evidence" value="ECO:0007669"/>
    <property type="project" value="Ensembl"/>
</dbReference>
<dbReference type="GO" id="GO:0044877">
    <property type="term" value="F:protein-containing complex binding"/>
    <property type="evidence" value="ECO:0007669"/>
    <property type="project" value="Ensembl"/>
</dbReference>
<dbReference type="GO" id="GO:0005769">
    <property type="term" value="C:early endosome"/>
    <property type="evidence" value="ECO:0007669"/>
    <property type="project" value="Ensembl"/>
</dbReference>
<accession>A0A493TVQ8</accession>
<dbReference type="InterPro" id="IPR003959">
    <property type="entry name" value="ATPase_AAA_core"/>
</dbReference>
<dbReference type="InterPro" id="IPR041569">
    <property type="entry name" value="AAA_lid_3"/>
</dbReference>
<dbReference type="GO" id="GO:0032466">
    <property type="term" value="P:negative regulation of cytokinesis"/>
    <property type="evidence" value="ECO:0007669"/>
    <property type="project" value="Ensembl"/>
</dbReference>
<keyword evidence="11" id="KW-0472">Membrane</keyword>
<dbReference type="GO" id="GO:0044878">
    <property type="term" value="P:mitotic cytokinesis checkpoint signaling"/>
    <property type="evidence" value="ECO:0007669"/>
    <property type="project" value="Ensembl"/>
</dbReference>
<dbReference type="GO" id="GO:0006997">
    <property type="term" value="P:nucleus organization"/>
    <property type="evidence" value="ECO:0007669"/>
    <property type="project" value="Ensembl"/>
</dbReference>
<evidence type="ECO:0000256" key="6">
    <source>
        <dbReference type="ARBA" id="ARBA00022741"/>
    </source>
</evidence>
<dbReference type="SMART" id="SM00382">
    <property type="entry name" value="AAA"/>
    <property type="match status" value="1"/>
</dbReference>
<dbReference type="GO" id="GO:0048471">
    <property type="term" value="C:perinuclear region of cytoplasm"/>
    <property type="evidence" value="ECO:0007669"/>
    <property type="project" value="Ensembl"/>
</dbReference>
<dbReference type="Gene3D" id="1.20.58.80">
    <property type="entry name" value="Phosphotransferase system, lactose/cellobiose-type IIA subunit"/>
    <property type="match status" value="1"/>
</dbReference>
<dbReference type="Pfam" id="PF00004">
    <property type="entry name" value="AAA"/>
    <property type="match status" value="1"/>
</dbReference>
<dbReference type="GO" id="GO:0090611">
    <property type="term" value="P:ubiquitin-independent protein catabolic process via the multivesicular body sorting pathway"/>
    <property type="evidence" value="ECO:0007669"/>
    <property type="project" value="Ensembl"/>
</dbReference>
<dbReference type="GO" id="GO:0005524">
    <property type="term" value="F:ATP binding"/>
    <property type="evidence" value="ECO:0007669"/>
    <property type="project" value="UniProtKB-KW"/>
</dbReference>
<keyword evidence="8" id="KW-0378">Hydrolase</keyword>
<comment type="subcellular location">
    <subcellularLocation>
        <location evidence="1">Late endosome membrane</location>
        <topology evidence="1">Peripheral membrane protein</topology>
    </subcellularLocation>
</comment>
<reference evidence="17" key="2">
    <citation type="submission" date="2025-08" db="UniProtKB">
        <authorList>
            <consortium name="Ensembl"/>
        </authorList>
    </citation>
    <scope>IDENTIFICATION</scope>
</reference>
<dbReference type="GO" id="GO:0016887">
    <property type="term" value="F:ATP hydrolysis activity"/>
    <property type="evidence" value="ECO:0007669"/>
    <property type="project" value="Ensembl"/>
</dbReference>
<dbReference type="GeneTree" id="ENSGT00940000157319"/>
<feature type="compositionally biased region" description="Basic and acidic residues" evidence="14">
    <location>
        <begin position="74"/>
        <end position="96"/>
    </location>
</feature>
<evidence type="ECO:0000256" key="7">
    <source>
        <dbReference type="ARBA" id="ARBA00022753"/>
    </source>
</evidence>
<dbReference type="GO" id="GO:0006622">
    <property type="term" value="P:protein targeting to lysosome"/>
    <property type="evidence" value="ECO:0007669"/>
    <property type="project" value="Ensembl"/>
</dbReference>
<sequence>MTTSTLQNAIDLVTKATEEDKAKNYEEALRLYQHAVEYFLHAIKYEAQSDKAKESIRAKCVQYLDRAEKLKDYLRSKERQGRKPVKEAQNDNKGSDSDSEGENPEKKKLQEQLMGAIMMEKPNVRWSDVAGLEGAKEALKEAVILPIKFPHLFTGKRTPWRGILLFGPPGTGKSYLAKAVATEANNSTFFSVSSSDLMSKWLGESEKLVKNLFELARQHKPSIIFIDEVDSLCGSRNENESEAARRIKTEFLVQMQGVGNSSDGILVLGATNIPWVLDSAIRRRFEKRIYIPLPEEAARAQMFKLHLGNTPHSLTDANIHELARKTEGYSGADISIIVRDALMQPVRKVQSAMHFKKVRGPSRTNPNLIVDDLLTPCSPGDPGAIEMTWMEVPSDKLMEPIVCMVSVAPARPRHPAPSTRPSNAAAPALPVPPPQPPPACGPGGGARWLEQAQHLTRCSRKPQVPPHLHPGARWGRGHGLSTLPPPLSTPPLPVLQSDMLRSLATTRPTVNAEDLLKVKKFTEDFGQEG</sequence>
<evidence type="ECO:0000256" key="3">
    <source>
        <dbReference type="ARBA" id="ARBA00012674"/>
    </source>
</evidence>
<dbReference type="Pfam" id="PF04212">
    <property type="entry name" value="MIT"/>
    <property type="match status" value="1"/>
</dbReference>
<evidence type="ECO:0000259" key="15">
    <source>
        <dbReference type="SMART" id="SM00382"/>
    </source>
</evidence>
<dbReference type="GO" id="GO:1903774">
    <property type="term" value="P:positive regulation of viral budding via host ESCRT complex"/>
    <property type="evidence" value="ECO:0007669"/>
    <property type="project" value="Ensembl"/>
</dbReference>
<dbReference type="GO" id="GO:1903543">
    <property type="term" value="P:positive regulation of exosomal secretion"/>
    <property type="evidence" value="ECO:0007669"/>
    <property type="project" value="Ensembl"/>
</dbReference>
<dbReference type="Gene3D" id="3.40.50.300">
    <property type="entry name" value="P-loop containing nucleotide triphosphate hydrolases"/>
    <property type="match status" value="1"/>
</dbReference>
<dbReference type="InterPro" id="IPR045253">
    <property type="entry name" value="VPS4_MIT"/>
</dbReference>
<dbReference type="GO" id="GO:0039702">
    <property type="term" value="P:viral budding via host ESCRT complex"/>
    <property type="evidence" value="ECO:0007669"/>
    <property type="project" value="Ensembl"/>
</dbReference>
<dbReference type="GO" id="GO:0007080">
    <property type="term" value="P:mitotic metaphase chromosome alignment"/>
    <property type="evidence" value="ECO:0007669"/>
    <property type="project" value="Ensembl"/>
</dbReference>
<dbReference type="GO" id="GO:0005764">
    <property type="term" value="C:lysosome"/>
    <property type="evidence" value="ECO:0007669"/>
    <property type="project" value="Ensembl"/>
</dbReference>
<evidence type="ECO:0000256" key="10">
    <source>
        <dbReference type="ARBA" id="ARBA00022927"/>
    </source>
</evidence>
<dbReference type="GO" id="GO:0000922">
    <property type="term" value="C:spindle pole"/>
    <property type="evidence" value="ECO:0007669"/>
    <property type="project" value="Ensembl"/>
</dbReference>
<dbReference type="InterPro" id="IPR007330">
    <property type="entry name" value="MIT_dom"/>
</dbReference>
<feature type="compositionally biased region" description="Pro residues" evidence="14">
    <location>
        <begin position="429"/>
        <end position="440"/>
    </location>
</feature>
<dbReference type="Pfam" id="PF17862">
    <property type="entry name" value="AAA_lid_3"/>
    <property type="match status" value="1"/>
</dbReference>
<dbReference type="GO" id="GO:0005634">
    <property type="term" value="C:nucleus"/>
    <property type="evidence" value="ECO:0007669"/>
    <property type="project" value="Ensembl"/>
</dbReference>
<dbReference type="EC" id="3.6.4.6" evidence="3"/>
<evidence type="ECO:0000256" key="2">
    <source>
        <dbReference type="ARBA" id="ARBA00006914"/>
    </source>
</evidence>
<dbReference type="Gene3D" id="1.10.8.60">
    <property type="match status" value="1"/>
</dbReference>
<dbReference type="CDD" id="cd19521">
    <property type="entry name" value="RecA-like_VPS4"/>
    <property type="match status" value="1"/>
</dbReference>
<dbReference type="GO" id="GO:0046761">
    <property type="term" value="P:viral budding from plasma membrane"/>
    <property type="evidence" value="ECO:0007669"/>
    <property type="project" value="Ensembl"/>
</dbReference>
<keyword evidence="18" id="KW-1185">Reference proteome</keyword>
<keyword evidence="12" id="KW-0131">Cell cycle</keyword>
<name>A0A493TVQ8_ANAPP</name>
<organism evidence="17 18">
    <name type="scientific">Anas platyrhynchos platyrhynchos</name>
    <name type="common">Northern mallard</name>
    <dbReference type="NCBI Taxonomy" id="8840"/>
    <lineage>
        <taxon>Eukaryota</taxon>
        <taxon>Metazoa</taxon>
        <taxon>Chordata</taxon>
        <taxon>Craniata</taxon>
        <taxon>Vertebrata</taxon>
        <taxon>Euteleostomi</taxon>
        <taxon>Archelosauria</taxon>
        <taxon>Archosauria</taxon>
        <taxon>Dinosauria</taxon>
        <taxon>Saurischia</taxon>
        <taxon>Theropoda</taxon>
        <taxon>Coelurosauria</taxon>
        <taxon>Aves</taxon>
        <taxon>Neognathae</taxon>
        <taxon>Galloanserae</taxon>
        <taxon>Anseriformes</taxon>
        <taxon>Anatidae</taxon>
        <taxon>Anatinae</taxon>
        <taxon>Anas</taxon>
    </lineage>
</organism>
<protein>
    <recommendedName>
        <fullName evidence="3">vesicle-fusing ATPase</fullName>
        <ecNumber evidence="3">3.6.4.6</ecNumber>
    </recommendedName>
</protein>
<evidence type="ECO:0000256" key="4">
    <source>
        <dbReference type="ARBA" id="ARBA00022448"/>
    </source>
</evidence>
<dbReference type="FunFam" id="1.20.58.80:FF:000002">
    <property type="entry name" value="Vacuolar protein sorting-associated protein 4A"/>
    <property type="match status" value="1"/>
</dbReference>
<evidence type="ECO:0000313" key="18">
    <source>
        <dbReference type="Proteomes" id="UP000016666"/>
    </source>
</evidence>
<gene>
    <name evidence="17" type="primary">VPS4A</name>
</gene>
<dbReference type="GO" id="GO:0043162">
    <property type="term" value="P:ubiquitin-dependent protein catabolic process via the multivesicular body sorting pathway"/>
    <property type="evidence" value="ECO:0007669"/>
    <property type="project" value="Ensembl"/>
</dbReference>
<dbReference type="GO" id="GO:1903076">
    <property type="term" value="P:regulation of protein localization to plasma membrane"/>
    <property type="evidence" value="ECO:0007669"/>
    <property type="project" value="Ensembl"/>
</dbReference>
<dbReference type="PANTHER" id="PTHR23074">
    <property type="entry name" value="AAA DOMAIN-CONTAINING"/>
    <property type="match status" value="1"/>
</dbReference>
<evidence type="ECO:0000256" key="8">
    <source>
        <dbReference type="ARBA" id="ARBA00022801"/>
    </source>
</evidence>
<dbReference type="OMA" id="IEWTNEF"/>
<dbReference type="Pfam" id="PF09336">
    <property type="entry name" value="Vps4_C"/>
    <property type="match status" value="2"/>
</dbReference>
<feature type="domain" description="AAA+ ATPase" evidence="15">
    <location>
        <begin position="159"/>
        <end position="295"/>
    </location>
</feature>
<keyword evidence="9 13" id="KW-0067">ATP-binding</keyword>
<dbReference type="FunFam" id="3.40.50.300:FF:000043">
    <property type="entry name" value="Vacuolar protein sorting-associated protein 4"/>
    <property type="match status" value="1"/>
</dbReference>
<dbReference type="FunFam" id="1.10.8.60:FF:000015">
    <property type="entry name" value="vacuolar protein sorting-associated protein 4A"/>
    <property type="match status" value="1"/>
</dbReference>
<dbReference type="GO" id="GO:0061952">
    <property type="term" value="P:midbody abscission"/>
    <property type="evidence" value="ECO:0007669"/>
    <property type="project" value="Ensembl"/>
</dbReference>
<dbReference type="GO" id="GO:0005829">
    <property type="term" value="C:cytosol"/>
    <property type="evidence" value="ECO:0007669"/>
    <property type="project" value="Ensembl"/>
</dbReference>
<proteinExistence type="inferred from homology"/>
<dbReference type="GO" id="GO:0032367">
    <property type="term" value="P:intracellular cholesterol transport"/>
    <property type="evidence" value="ECO:0007669"/>
    <property type="project" value="Ensembl"/>
</dbReference>
<dbReference type="CDD" id="cd02678">
    <property type="entry name" value="MIT_VPS4"/>
    <property type="match status" value="1"/>
</dbReference>
<dbReference type="GO" id="GO:0090543">
    <property type="term" value="C:Flemming body"/>
    <property type="evidence" value="ECO:0007669"/>
    <property type="project" value="Ensembl"/>
</dbReference>
<feature type="region of interest" description="Disordered" evidence="14">
    <location>
        <begin position="411"/>
        <end position="442"/>
    </location>
</feature>
<dbReference type="Ensembl" id="ENSAPLT00000029544.1">
    <property type="protein sequence ID" value="ENSAPLP00000029894.1"/>
    <property type="gene ID" value="ENSAPLG00000021695.1"/>
</dbReference>
<evidence type="ECO:0000259" key="16">
    <source>
        <dbReference type="SMART" id="SM00745"/>
    </source>
</evidence>
<evidence type="ECO:0000256" key="14">
    <source>
        <dbReference type="SAM" id="MobiDB-lite"/>
    </source>
</evidence>
<keyword evidence="4" id="KW-0813">Transport</keyword>
<keyword evidence="10" id="KW-0653">Protein transport</keyword>
<comment type="similarity">
    <text evidence="2 13">Belongs to the AAA ATPase family.</text>
</comment>
<dbReference type="InterPro" id="IPR003960">
    <property type="entry name" value="ATPase_AAA_CS"/>
</dbReference>
<dbReference type="GO" id="GO:0006900">
    <property type="term" value="P:vesicle budding from membrane"/>
    <property type="evidence" value="ECO:0007669"/>
    <property type="project" value="Ensembl"/>
</dbReference>
<evidence type="ECO:0000256" key="12">
    <source>
        <dbReference type="ARBA" id="ARBA00023306"/>
    </source>
</evidence>
<dbReference type="GO" id="GO:0036258">
    <property type="term" value="P:multivesicular body assembly"/>
    <property type="evidence" value="ECO:0007669"/>
    <property type="project" value="Ensembl"/>
</dbReference>
<dbReference type="STRING" id="8840.ENSAPLP00000029894"/>
<keyword evidence="5" id="KW-0132">Cell division</keyword>
<evidence type="ECO:0000256" key="1">
    <source>
        <dbReference type="ARBA" id="ARBA00004633"/>
    </source>
</evidence>
<dbReference type="InterPro" id="IPR015415">
    <property type="entry name" value="Spast_Vps4_C"/>
</dbReference>
<dbReference type="GO" id="GO:0034058">
    <property type="term" value="P:endosomal vesicle fusion"/>
    <property type="evidence" value="ECO:0007669"/>
    <property type="project" value="Ensembl"/>
</dbReference>
<dbReference type="PROSITE" id="PS00674">
    <property type="entry name" value="AAA"/>
    <property type="match status" value="1"/>
</dbReference>
<feature type="domain" description="MIT" evidence="16">
    <location>
        <begin position="2"/>
        <end position="80"/>
    </location>
</feature>
<dbReference type="GO" id="GO:0005813">
    <property type="term" value="C:centrosome"/>
    <property type="evidence" value="ECO:0007669"/>
    <property type="project" value="Ensembl"/>
</dbReference>
<evidence type="ECO:0000256" key="13">
    <source>
        <dbReference type="RuleBase" id="RU003651"/>
    </source>
</evidence>
<keyword evidence="7" id="KW-0967">Endosome</keyword>
<evidence type="ECO:0000313" key="17">
    <source>
        <dbReference type="Ensembl" id="ENSAPLP00000029894.1"/>
    </source>
</evidence>
<dbReference type="GO" id="GO:0072319">
    <property type="term" value="P:vesicle uncoating"/>
    <property type="evidence" value="ECO:0007669"/>
    <property type="project" value="Ensembl"/>
</dbReference>
<dbReference type="InterPro" id="IPR036181">
    <property type="entry name" value="MIT_dom_sf"/>
</dbReference>
<dbReference type="SUPFAM" id="SSF52540">
    <property type="entry name" value="P-loop containing nucleoside triphosphate hydrolases"/>
    <property type="match status" value="1"/>
</dbReference>
<dbReference type="SMART" id="SM00745">
    <property type="entry name" value="MIT"/>
    <property type="match status" value="1"/>
</dbReference>
<keyword evidence="6 13" id="KW-0547">Nucleotide-binding</keyword>
<dbReference type="GO" id="GO:0007033">
    <property type="term" value="P:vacuole organization"/>
    <property type="evidence" value="ECO:0007669"/>
    <property type="project" value="TreeGrafter"/>
</dbReference>
<reference evidence="17 18" key="1">
    <citation type="submission" date="2017-10" db="EMBL/GenBank/DDBJ databases">
        <title>A new Pekin duck reference genome.</title>
        <authorList>
            <person name="Hou Z.-C."/>
            <person name="Zhou Z.-K."/>
            <person name="Zhu F."/>
            <person name="Hou S.-S."/>
        </authorList>
    </citation>
    <scope>NUCLEOTIDE SEQUENCE [LARGE SCALE GENOMIC DNA]</scope>
</reference>
<dbReference type="Proteomes" id="UP000016666">
    <property type="component" value="Chromosome 12"/>
</dbReference>
<dbReference type="PANTHER" id="PTHR23074:SF83">
    <property type="entry name" value="VACUOLAR PROTEIN SORTING-ASSOCIATED PROTEIN 4A"/>
    <property type="match status" value="1"/>
</dbReference>
<dbReference type="InterPro" id="IPR003593">
    <property type="entry name" value="AAA+_ATPase"/>
</dbReference>
<dbReference type="GO" id="GO:0031902">
    <property type="term" value="C:late endosome membrane"/>
    <property type="evidence" value="ECO:0007669"/>
    <property type="project" value="UniProtKB-SubCell"/>
</dbReference>
<evidence type="ECO:0000256" key="5">
    <source>
        <dbReference type="ARBA" id="ARBA00022618"/>
    </source>
</evidence>
<dbReference type="InterPro" id="IPR050304">
    <property type="entry name" value="MT-severing_AAA_ATPase"/>
</dbReference>
<dbReference type="SUPFAM" id="SSF116846">
    <property type="entry name" value="MIT domain"/>
    <property type="match status" value="1"/>
</dbReference>
<reference evidence="17" key="3">
    <citation type="submission" date="2025-09" db="UniProtKB">
        <authorList>
            <consortium name="Ensembl"/>
        </authorList>
    </citation>
    <scope>IDENTIFICATION</scope>
</reference>
<dbReference type="GO" id="GO:0005886">
    <property type="term" value="C:plasma membrane"/>
    <property type="evidence" value="ECO:0007669"/>
    <property type="project" value="Ensembl"/>
</dbReference>
<dbReference type="AlphaFoldDB" id="A0A493TVQ8"/>
<evidence type="ECO:0000256" key="9">
    <source>
        <dbReference type="ARBA" id="ARBA00022840"/>
    </source>
</evidence>